<accession>A0A9N9FZT6</accession>
<gene>
    <name evidence="2" type="ORF">POCULU_LOCUS5826</name>
</gene>
<evidence type="ECO:0000256" key="1">
    <source>
        <dbReference type="SAM" id="MobiDB-lite"/>
    </source>
</evidence>
<protein>
    <submittedName>
        <fullName evidence="2">9135_t:CDS:1</fullName>
    </submittedName>
</protein>
<keyword evidence="3" id="KW-1185">Reference proteome</keyword>
<feature type="region of interest" description="Disordered" evidence="1">
    <location>
        <begin position="65"/>
        <end position="130"/>
    </location>
</feature>
<organism evidence="2 3">
    <name type="scientific">Paraglomus occultum</name>
    <dbReference type="NCBI Taxonomy" id="144539"/>
    <lineage>
        <taxon>Eukaryota</taxon>
        <taxon>Fungi</taxon>
        <taxon>Fungi incertae sedis</taxon>
        <taxon>Mucoromycota</taxon>
        <taxon>Glomeromycotina</taxon>
        <taxon>Glomeromycetes</taxon>
        <taxon>Paraglomerales</taxon>
        <taxon>Paraglomeraceae</taxon>
        <taxon>Paraglomus</taxon>
    </lineage>
</organism>
<name>A0A9N9FZT6_9GLOM</name>
<reference evidence="2" key="1">
    <citation type="submission" date="2021-06" db="EMBL/GenBank/DDBJ databases">
        <authorList>
            <person name="Kallberg Y."/>
            <person name="Tangrot J."/>
            <person name="Rosling A."/>
        </authorList>
    </citation>
    <scope>NUCLEOTIDE SEQUENCE</scope>
    <source>
        <strain evidence="2">IA702</strain>
    </source>
</reference>
<sequence length="130" mass="14717">MCHGHGFVLVPQDAEKIDSISTAMNASKSETTDGIRGFQKVDTPNKVMIESISVLSRDLFDRKVESPPESHWIRSPSIPTSGKKKGREENRLFEEKKKKKKKEMSESVPGIPRDTLNRPSQDHFTAGEHW</sequence>
<dbReference type="EMBL" id="CAJVPJ010000956">
    <property type="protein sequence ID" value="CAG8567561.1"/>
    <property type="molecule type" value="Genomic_DNA"/>
</dbReference>
<dbReference type="Proteomes" id="UP000789572">
    <property type="component" value="Unassembled WGS sequence"/>
</dbReference>
<feature type="compositionally biased region" description="Basic and acidic residues" evidence="1">
    <location>
        <begin position="86"/>
        <end position="96"/>
    </location>
</feature>
<proteinExistence type="predicted"/>
<evidence type="ECO:0000313" key="2">
    <source>
        <dbReference type="EMBL" id="CAG8567561.1"/>
    </source>
</evidence>
<comment type="caution">
    <text evidence="2">The sequence shown here is derived from an EMBL/GenBank/DDBJ whole genome shotgun (WGS) entry which is preliminary data.</text>
</comment>
<dbReference type="AlphaFoldDB" id="A0A9N9FZT6"/>
<evidence type="ECO:0000313" key="3">
    <source>
        <dbReference type="Proteomes" id="UP000789572"/>
    </source>
</evidence>